<keyword evidence="4" id="KW-1185">Reference proteome</keyword>
<dbReference type="InterPro" id="IPR053099">
    <property type="entry name" value="WAS/WASL-interacting_domain"/>
</dbReference>
<feature type="region of interest" description="Disordered" evidence="1">
    <location>
        <begin position="111"/>
        <end position="130"/>
    </location>
</feature>
<evidence type="ECO:0000313" key="3">
    <source>
        <dbReference type="EMBL" id="KAK9023146.1"/>
    </source>
</evidence>
<dbReference type="EMBL" id="JBBPBN010000015">
    <property type="protein sequence ID" value="KAK9023146.1"/>
    <property type="molecule type" value="Genomic_DNA"/>
</dbReference>
<dbReference type="PANTHER" id="PTHR48226">
    <property type="entry name" value="OS06G0326200 PROTEIN"/>
    <property type="match status" value="1"/>
</dbReference>
<feature type="signal peptide" evidence="2">
    <location>
        <begin position="1"/>
        <end position="23"/>
    </location>
</feature>
<reference evidence="3 4" key="1">
    <citation type="journal article" date="2024" name="G3 (Bethesda)">
        <title>Genome assembly of Hibiscus sabdariffa L. provides insights into metabolisms of medicinal natural products.</title>
        <authorList>
            <person name="Kim T."/>
        </authorList>
    </citation>
    <scope>NUCLEOTIDE SEQUENCE [LARGE SCALE GENOMIC DNA]</scope>
    <source>
        <strain evidence="3">TK-2024</strain>
        <tissue evidence="3">Old leaves</tissue>
    </source>
</reference>
<feature type="region of interest" description="Disordered" evidence="1">
    <location>
        <begin position="32"/>
        <end position="54"/>
    </location>
</feature>
<accession>A0ABR2SD44</accession>
<evidence type="ECO:0000313" key="4">
    <source>
        <dbReference type="Proteomes" id="UP001396334"/>
    </source>
</evidence>
<keyword evidence="2" id="KW-0732">Signal</keyword>
<evidence type="ECO:0008006" key="5">
    <source>
        <dbReference type="Google" id="ProtNLM"/>
    </source>
</evidence>
<sequence length="148" mass="15509">MRTFVKGFWVVLFVAVAVDRLRGDELVNGTAAQPQANTNSSSHSVHLKLPPGKDNVEVNNISSTQVVLSHNKNRGVSGGGGGGGGSFGWGWGWGGGGGGGGGGWYKWGCGGKKPGKGRGRDKGVIGRNEAHRKRVFNKEDYKVGEFAE</sequence>
<protein>
    <recommendedName>
        <fullName evidence="5">Glycine-rich protein</fullName>
    </recommendedName>
</protein>
<dbReference type="Proteomes" id="UP001396334">
    <property type="component" value="Unassembled WGS sequence"/>
</dbReference>
<feature type="compositionally biased region" description="Polar residues" evidence="1">
    <location>
        <begin position="32"/>
        <end position="44"/>
    </location>
</feature>
<proteinExistence type="predicted"/>
<evidence type="ECO:0000256" key="2">
    <source>
        <dbReference type="SAM" id="SignalP"/>
    </source>
</evidence>
<dbReference type="PANTHER" id="PTHR48226:SF1">
    <property type="entry name" value="WAS_WASL-INTERACTING PROTEIN FAMILY MEMBER 1"/>
    <property type="match status" value="1"/>
</dbReference>
<feature type="chain" id="PRO_5047522213" description="Glycine-rich protein" evidence="2">
    <location>
        <begin position="24"/>
        <end position="148"/>
    </location>
</feature>
<gene>
    <name evidence="3" type="ORF">V6N11_003374</name>
</gene>
<comment type="caution">
    <text evidence="3">The sequence shown here is derived from an EMBL/GenBank/DDBJ whole genome shotgun (WGS) entry which is preliminary data.</text>
</comment>
<organism evidence="3 4">
    <name type="scientific">Hibiscus sabdariffa</name>
    <name type="common">roselle</name>
    <dbReference type="NCBI Taxonomy" id="183260"/>
    <lineage>
        <taxon>Eukaryota</taxon>
        <taxon>Viridiplantae</taxon>
        <taxon>Streptophyta</taxon>
        <taxon>Embryophyta</taxon>
        <taxon>Tracheophyta</taxon>
        <taxon>Spermatophyta</taxon>
        <taxon>Magnoliopsida</taxon>
        <taxon>eudicotyledons</taxon>
        <taxon>Gunneridae</taxon>
        <taxon>Pentapetalae</taxon>
        <taxon>rosids</taxon>
        <taxon>malvids</taxon>
        <taxon>Malvales</taxon>
        <taxon>Malvaceae</taxon>
        <taxon>Malvoideae</taxon>
        <taxon>Hibiscus</taxon>
    </lineage>
</organism>
<evidence type="ECO:0000256" key="1">
    <source>
        <dbReference type="SAM" id="MobiDB-lite"/>
    </source>
</evidence>
<name>A0ABR2SD44_9ROSI</name>